<evidence type="ECO:0000256" key="1">
    <source>
        <dbReference type="ARBA" id="ARBA00004141"/>
    </source>
</evidence>
<comment type="caution">
    <text evidence="8">The sequence shown here is derived from an EMBL/GenBank/DDBJ whole genome shotgun (WGS) entry which is preliminary data.</text>
</comment>
<evidence type="ECO:0000256" key="5">
    <source>
        <dbReference type="ARBA" id="ARBA00023136"/>
    </source>
</evidence>
<dbReference type="Proteomes" id="UP000280417">
    <property type="component" value="Unassembled WGS sequence"/>
</dbReference>
<feature type="transmembrane region" description="Helical" evidence="6">
    <location>
        <begin position="89"/>
        <end position="113"/>
    </location>
</feature>
<organism evidence="8 9">
    <name type="scientific">Aerophobetes bacterium</name>
    <dbReference type="NCBI Taxonomy" id="2030807"/>
    <lineage>
        <taxon>Bacteria</taxon>
        <taxon>Candidatus Aerophobota</taxon>
    </lineage>
</organism>
<feature type="transmembrane region" description="Helical" evidence="6">
    <location>
        <begin position="53"/>
        <end position="77"/>
    </location>
</feature>
<keyword evidence="3 6" id="KW-0812">Transmembrane</keyword>
<dbReference type="InterPro" id="IPR003834">
    <property type="entry name" value="Cyt_c_assmbl_TM_dom"/>
</dbReference>
<feature type="transmembrane region" description="Helical" evidence="6">
    <location>
        <begin position="164"/>
        <end position="193"/>
    </location>
</feature>
<evidence type="ECO:0000313" key="9">
    <source>
        <dbReference type="Proteomes" id="UP000280417"/>
    </source>
</evidence>
<evidence type="ECO:0000256" key="6">
    <source>
        <dbReference type="SAM" id="Phobius"/>
    </source>
</evidence>
<protein>
    <submittedName>
        <fullName evidence="8">Cytochrome c biogenesis protein CcdA</fullName>
    </submittedName>
</protein>
<keyword evidence="4 6" id="KW-1133">Transmembrane helix</keyword>
<evidence type="ECO:0000256" key="3">
    <source>
        <dbReference type="ARBA" id="ARBA00022692"/>
    </source>
</evidence>
<dbReference type="Pfam" id="PF02683">
    <property type="entry name" value="DsbD_TM"/>
    <property type="match status" value="1"/>
</dbReference>
<feature type="transmembrane region" description="Helical" evidence="6">
    <location>
        <begin position="205"/>
        <end position="233"/>
    </location>
</feature>
<comment type="similarity">
    <text evidence="2">Belongs to the DsbD family.</text>
</comment>
<feature type="transmembrane region" description="Helical" evidence="6">
    <location>
        <begin position="134"/>
        <end position="158"/>
    </location>
</feature>
<evidence type="ECO:0000256" key="2">
    <source>
        <dbReference type="ARBA" id="ARBA00006143"/>
    </source>
</evidence>
<dbReference type="InterPro" id="IPR051790">
    <property type="entry name" value="Cytochrome_c-biogenesis_DsbD"/>
</dbReference>
<proteinExistence type="inferred from homology"/>
<feature type="transmembrane region" description="Helical" evidence="6">
    <location>
        <begin position="6"/>
        <end position="32"/>
    </location>
</feature>
<feature type="domain" description="Cytochrome C biogenesis protein transmembrane" evidence="7">
    <location>
        <begin position="7"/>
        <end position="223"/>
    </location>
</feature>
<name>A0A662D5B4_UNCAE</name>
<comment type="subcellular location">
    <subcellularLocation>
        <location evidence="1">Membrane</location>
        <topology evidence="1">Multi-pass membrane protein</topology>
    </subcellularLocation>
</comment>
<dbReference type="GO" id="GO:0016020">
    <property type="term" value="C:membrane"/>
    <property type="evidence" value="ECO:0007669"/>
    <property type="project" value="UniProtKB-SubCell"/>
</dbReference>
<dbReference type="PANTHER" id="PTHR31272:SF4">
    <property type="entry name" value="CYTOCHROME C-TYPE BIOGENESIS PROTEIN HI_1454-RELATED"/>
    <property type="match status" value="1"/>
</dbReference>
<evidence type="ECO:0000259" key="7">
    <source>
        <dbReference type="Pfam" id="PF02683"/>
    </source>
</evidence>
<dbReference type="AlphaFoldDB" id="A0A662D5B4"/>
<evidence type="ECO:0000313" key="8">
    <source>
        <dbReference type="EMBL" id="RLE10990.1"/>
    </source>
</evidence>
<accession>A0A662D5B4</accession>
<dbReference type="GO" id="GO:0017004">
    <property type="term" value="P:cytochrome complex assembly"/>
    <property type="evidence" value="ECO:0007669"/>
    <property type="project" value="InterPro"/>
</dbReference>
<reference evidence="8 9" key="1">
    <citation type="submission" date="2018-06" db="EMBL/GenBank/DDBJ databases">
        <title>Extensive metabolic versatility and redundancy in microbially diverse, dynamic hydrothermal sediments.</title>
        <authorList>
            <person name="Dombrowski N."/>
            <person name="Teske A."/>
            <person name="Baker B.J."/>
        </authorList>
    </citation>
    <scope>NUCLEOTIDE SEQUENCE [LARGE SCALE GENOMIC DNA]</scope>
    <source>
        <strain evidence="8">B3_G15</strain>
    </source>
</reference>
<gene>
    <name evidence="8" type="ORF">DRJ04_08845</name>
</gene>
<dbReference type="PANTHER" id="PTHR31272">
    <property type="entry name" value="CYTOCHROME C-TYPE BIOGENESIS PROTEIN HI_1454-RELATED"/>
    <property type="match status" value="1"/>
</dbReference>
<evidence type="ECO:0000256" key="4">
    <source>
        <dbReference type="ARBA" id="ARBA00022989"/>
    </source>
</evidence>
<keyword evidence="5 6" id="KW-0472">Membrane</keyword>
<dbReference type="EMBL" id="QMQA01000299">
    <property type="protein sequence ID" value="RLE10990.1"/>
    <property type="molecule type" value="Genomic_DNA"/>
</dbReference>
<sequence length="245" mass="26986">MENISFFAALGAGFLSFLSPCVLPLIPSYLSFITGISLDDLIRKGKTHRIRKLTIIHSLMFVLGFSLIFILLGASASFAGKILSRYQGWIARIGGTFIILLGIHFTGLINLNFLQKEKKFHLKEKPVGYLGSSLVGVVFAAGWTPCIGPILASILFYASTTNSIFSGIALLTAYSAGLALPFFLVSLGLEAFLERYQRLKRHLRLISIISGILLIGVGILLVTDYFLILTAVFNKWFPFLSKFNI</sequence>